<keyword evidence="1" id="KW-0812">Transmembrane</keyword>
<comment type="caution">
    <text evidence="2">The sequence shown here is derived from an EMBL/GenBank/DDBJ whole genome shotgun (WGS) entry which is preliminary data.</text>
</comment>
<keyword evidence="1" id="KW-1133">Transmembrane helix</keyword>
<evidence type="ECO:0000256" key="1">
    <source>
        <dbReference type="SAM" id="Phobius"/>
    </source>
</evidence>
<name>A0ABY6UFN6_BIOOC</name>
<feature type="transmembrane region" description="Helical" evidence="1">
    <location>
        <begin position="6"/>
        <end position="25"/>
    </location>
</feature>
<evidence type="ECO:0000313" key="3">
    <source>
        <dbReference type="Proteomes" id="UP000766486"/>
    </source>
</evidence>
<dbReference type="EMBL" id="CABFNS010000791">
    <property type="protein sequence ID" value="VUC28679.1"/>
    <property type="molecule type" value="Genomic_DNA"/>
</dbReference>
<dbReference type="Proteomes" id="UP000766486">
    <property type="component" value="Unassembled WGS sequence"/>
</dbReference>
<keyword evidence="1" id="KW-0472">Membrane</keyword>
<accession>A0ABY6UFN6</accession>
<protein>
    <submittedName>
        <fullName evidence="2">Uncharacterized protein</fullName>
    </submittedName>
</protein>
<organism evidence="2 3">
    <name type="scientific">Bionectria ochroleuca</name>
    <name type="common">Gliocladium roseum</name>
    <dbReference type="NCBI Taxonomy" id="29856"/>
    <lineage>
        <taxon>Eukaryota</taxon>
        <taxon>Fungi</taxon>
        <taxon>Dikarya</taxon>
        <taxon>Ascomycota</taxon>
        <taxon>Pezizomycotina</taxon>
        <taxon>Sordariomycetes</taxon>
        <taxon>Hypocreomycetidae</taxon>
        <taxon>Hypocreales</taxon>
        <taxon>Bionectriaceae</taxon>
        <taxon>Clonostachys</taxon>
    </lineage>
</organism>
<proteinExistence type="predicted"/>
<keyword evidence="3" id="KW-1185">Reference proteome</keyword>
<sequence length="132" mass="14744">MGAPDLSPLGVILFLLWLIALYLILKYAPIYTPPLLKLLPKSPLSSPADKYSRYESSISSLTQEVKGIRGDFELLDLQMKTAQDILVENQKINKALERLLLMINSRPPTVAQPSRGMQSCALPSSQKKFLLM</sequence>
<gene>
    <name evidence="2" type="ORF">CLO192961_LOCUS244083</name>
</gene>
<evidence type="ECO:0000313" key="2">
    <source>
        <dbReference type="EMBL" id="VUC28679.1"/>
    </source>
</evidence>
<reference evidence="2 3" key="1">
    <citation type="submission" date="2019-06" db="EMBL/GenBank/DDBJ databases">
        <authorList>
            <person name="Broberg M."/>
        </authorList>
    </citation>
    <scope>NUCLEOTIDE SEQUENCE [LARGE SCALE GENOMIC DNA]</scope>
</reference>